<comment type="similarity">
    <text evidence="1">Belongs to the beta type-B retroviral polymerase family. HERV class-II K(HML-2) pol subfamily.</text>
</comment>
<dbReference type="Gene3D" id="3.30.420.10">
    <property type="entry name" value="Ribonuclease H-like superfamily/Ribonuclease H"/>
    <property type="match status" value="1"/>
</dbReference>
<protein>
    <recommendedName>
        <fullName evidence="9">Gypsy retrotransposon integrase-like protein 1</fullName>
        <ecNumber evidence="2">3.1.26.4</ecNumber>
    </recommendedName>
</protein>
<dbReference type="Pfam" id="PF00665">
    <property type="entry name" value="rve"/>
    <property type="match status" value="1"/>
</dbReference>
<dbReference type="Pfam" id="PF17917">
    <property type="entry name" value="RT_RNaseH"/>
    <property type="match status" value="1"/>
</dbReference>
<keyword evidence="8" id="KW-0695">RNA-directed DNA polymerase</keyword>
<dbReference type="GO" id="GO:0004523">
    <property type="term" value="F:RNA-DNA hybrid ribonuclease activity"/>
    <property type="evidence" value="ECO:0007669"/>
    <property type="project" value="UniProtKB-EC"/>
</dbReference>
<evidence type="ECO:0000256" key="1">
    <source>
        <dbReference type="ARBA" id="ARBA00010879"/>
    </source>
</evidence>
<evidence type="ECO:0000256" key="9">
    <source>
        <dbReference type="ARBA" id="ARBA00039658"/>
    </source>
</evidence>
<evidence type="ECO:0000256" key="10">
    <source>
        <dbReference type="SAM" id="MobiDB-lite"/>
    </source>
</evidence>
<dbReference type="FunFam" id="3.30.70.270:FF:000003">
    <property type="entry name" value="Transposon Ty3-G Gag-Pol polyprotein"/>
    <property type="match status" value="1"/>
</dbReference>
<dbReference type="PROSITE" id="PS50878">
    <property type="entry name" value="RT_POL"/>
    <property type="match status" value="1"/>
</dbReference>
<evidence type="ECO:0000256" key="2">
    <source>
        <dbReference type="ARBA" id="ARBA00012180"/>
    </source>
</evidence>
<dbReference type="PANTHER" id="PTHR37984:SF5">
    <property type="entry name" value="PROTEIN NYNRIN-LIKE"/>
    <property type="match status" value="1"/>
</dbReference>
<evidence type="ECO:0000313" key="14">
    <source>
        <dbReference type="Proteomes" id="UP000694700"/>
    </source>
</evidence>
<dbReference type="Pfam" id="PF00078">
    <property type="entry name" value="RVT_1"/>
    <property type="match status" value="1"/>
</dbReference>
<dbReference type="Ensembl" id="ENSCCRT00015044545.1">
    <property type="protein sequence ID" value="ENSCCRP00015043092.1"/>
    <property type="gene ID" value="ENSCCRG00015017874.1"/>
</dbReference>
<evidence type="ECO:0000256" key="6">
    <source>
        <dbReference type="ARBA" id="ARBA00022759"/>
    </source>
</evidence>
<name>A0A8C1UVW3_CYPCA</name>
<evidence type="ECO:0000256" key="5">
    <source>
        <dbReference type="ARBA" id="ARBA00022722"/>
    </source>
</evidence>
<dbReference type="InterPro" id="IPR041588">
    <property type="entry name" value="Integrase_H2C2"/>
</dbReference>
<dbReference type="SUPFAM" id="SSF53098">
    <property type="entry name" value="Ribonuclease H-like"/>
    <property type="match status" value="1"/>
</dbReference>
<dbReference type="CDD" id="cd09274">
    <property type="entry name" value="RNase_HI_RT_Ty3"/>
    <property type="match status" value="1"/>
</dbReference>
<dbReference type="InterPro" id="IPR001584">
    <property type="entry name" value="Integrase_cat-core"/>
</dbReference>
<evidence type="ECO:0000256" key="8">
    <source>
        <dbReference type="ARBA" id="ARBA00022918"/>
    </source>
</evidence>
<evidence type="ECO:0000256" key="3">
    <source>
        <dbReference type="ARBA" id="ARBA00022679"/>
    </source>
</evidence>
<dbReference type="EC" id="3.1.26.4" evidence="2"/>
<dbReference type="Gene3D" id="1.10.340.70">
    <property type="match status" value="1"/>
</dbReference>
<keyword evidence="7" id="KW-0378">Hydrolase</keyword>
<dbReference type="AlphaFoldDB" id="A0A8C1UVW3"/>
<dbReference type="InterPro" id="IPR043128">
    <property type="entry name" value="Rev_trsase/Diguanyl_cyclase"/>
</dbReference>
<dbReference type="InterPro" id="IPR041373">
    <property type="entry name" value="RT_RNaseH"/>
</dbReference>
<keyword evidence="3" id="KW-0808">Transferase</keyword>
<dbReference type="GO" id="GO:0015074">
    <property type="term" value="P:DNA integration"/>
    <property type="evidence" value="ECO:0007669"/>
    <property type="project" value="InterPro"/>
</dbReference>
<evidence type="ECO:0000313" key="13">
    <source>
        <dbReference type="Ensembl" id="ENSCCRP00015043092.1"/>
    </source>
</evidence>
<dbReference type="FunFam" id="3.30.70.270:FF:000020">
    <property type="entry name" value="Transposon Tf2-6 polyprotein-like Protein"/>
    <property type="match status" value="1"/>
</dbReference>
<dbReference type="Gene3D" id="3.10.20.370">
    <property type="match status" value="1"/>
</dbReference>
<dbReference type="PROSITE" id="PS50994">
    <property type="entry name" value="INTEGRASE"/>
    <property type="match status" value="1"/>
</dbReference>
<dbReference type="CDD" id="cd01647">
    <property type="entry name" value="RT_LTR"/>
    <property type="match status" value="1"/>
</dbReference>
<proteinExistence type="inferred from homology"/>
<dbReference type="InterPro" id="IPR043502">
    <property type="entry name" value="DNA/RNA_pol_sf"/>
</dbReference>
<dbReference type="InterPro" id="IPR050951">
    <property type="entry name" value="Retrovirus_Pol_polyprotein"/>
</dbReference>
<keyword evidence="5" id="KW-0540">Nuclease</keyword>
<dbReference type="SUPFAM" id="SSF56672">
    <property type="entry name" value="DNA/RNA polymerases"/>
    <property type="match status" value="1"/>
</dbReference>
<dbReference type="GO" id="GO:0003676">
    <property type="term" value="F:nucleic acid binding"/>
    <property type="evidence" value="ECO:0007669"/>
    <property type="project" value="InterPro"/>
</dbReference>
<sequence>MPMGLTNAPPTFQRLMELVLRGLHWSKTLVYLDDIIVFSKTFKDHIHDLSEVFGRLRQAGLKLHPQKCQFFKQSVLFLGHVVSKDGIQPDPKVTEKVLNWPRPTTPTEVRAFIGLCSYYQRFIKDFAEKAAPLHSLTKKHAKFAWSEHCEDTFQYFRLALASPPILTYPDLSKSFILYTDASHHAIGSVLAQQQQGVEKVVAYASHVLSATERNWSTFDREWWAIVWSIRHFSHYLQGCPFVIVTNHRPLLGLKKMPIDRDPTGRRARWALELDVYNWVIKHRNGAKHTNADSLSRRPNQSDTTLQPTSDPSISGKSESPLVTAPLTAHAVIDLSQTLAVDIAQCQKDDVTLRTVSEWLKDGRRPPAWALKKGSAELKVYWRQFHRLHLQDGKIYRFACNKPKESPTLHVVIPSKAVPQVLQFLHGHSTVGHLGHKKMLARAREHFYWPYMTRDIENYCQQCVPCQSRSMPVPHRVAPLQTVHASHPFEKVAADITELPVSPSGHKYVLVLQDYFTKYVNLYPMKDQRAVTVAHCIFEQYVTEHGVPECLHTDQGRQFEADLIKELCSKLGVTKTRTSPYHPEGDGLIERFNRTLKDQLSKCLYQQTEPWDTMLRAIQLSYNTSEHSSTGYTPFFLVHGREARLPVHVLFPCPTEPSSASVGTPAEYAASVYRKLQFSFKFRQENQEHAHEQQKAQYDKKVKYISYNVGDLVWLNDPAHSRCKLAPRWKGPYIVTQTVQPNDGYSVLYAIQPKGFPGKTPQVVHYNRLKPYLSSTYQLGQTVSDLSFPIAQPVEREVPTSTSNSSTPAIQENLPSVVFTGEVPSQSPARSLLSGQSPVNFTQNTGQFTVTQPDDMDTVSSKVNHPTMAPHGVLDPIPLGRRPVKLPTRFKDYVVK</sequence>
<dbReference type="PANTHER" id="PTHR37984">
    <property type="entry name" value="PROTEIN CBG26694"/>
    <property type="match status" value="1"/>
</dbReference>
<organism evidence="13 14">
    <name type="scientific">Cyprinus carpio</name>
    <name type="common">Common carp</name>
    <dbReference type="NCBI Taxonomy" id="7962"/>
    <lineage>
        <taxon>Eukaryota</taxon>
        <taxon>Metazoa</taxon>
        <taxon>Chordata</taxon>
        <taxon>Craniata</taxon>
        <taxon>Vertebrata</taxon>
        <taxon>Euteleostomi</taxon>
        <taxon>Actinopterygii</taxon>
        <taxon>Neopterygii</taxon>
        <taxon>Teleostei</taxon>
        <taxon>Ostariophysi</taxon>
        <taxon>Cypriniformes</taxon>
        <taxon>Cyprinidae</taxon>
        <taxon>Cyprininae</taxon>
        <taxon>Cyprinus</taxon>
    </lineage>
</organism>
<feature type="compositionally biased region" description="Polar residues" evidence="10">
    <location>
        <begin position="291"/>
        <end position="317"/>
    </location>
</feature>
<dbReference type="Pfam" id="PF17921">
    <property type="entry name" value="Integrase_H2C2"/>
    <property type="match status" value="1"/>
</dbReference>
<evidence type="ECO:0000256" key="4">
    <source>
        <dbReference type="ARBA" id="ARBA00022695"/>
    </source>
</evidence>
<dbReference type="FunFam" id="1.10.340.70:FF:000001">
    <property type="entry name" value="Retrovirus-related Pol polyprotein from transposon gypsy-like Protein"/>
    <property type="match status" value="1"/>
</dbReference>
<accession>A0A8C1UVW3</accession>
<dbReference type="FunFam" id="3.10.20.370:FF:000001">
    <property type="entry name" value="Retrovirus-related Pol polyprotein from transposon 17.6-like protein"/>
    <property type="match status" value="1"/>
</dbReference>
<dbReference type="Proteomes" id="UP000694700">
    <property type="component" value="Unplaced"/>
</dbReference>
<dbReference type="InterPro" id="IPR036397">
    <property type="entry name" value="RNaseH_sf"/>
</dbReference>
<dbReference type="InterPro" id="IPR012337">
    <property type="entry name" value="RNaseH-like_sf"/>
</dbReference>
<evidence type="ECO:0000259" key="12">
    <source>
        <dbReference type="PROSITE" id="PS50994"/>
    </source>
</evidence>
<dbReference type="InterPro" id="IPR000477">
    <property type="entry name" value="RT_dom"/>
</dbReference>
<feature type="domain" description="Integrase catalytic" evidence="12">
    <location>
        <begin position="483"/>
        <end position="641"/>
    </location>
</feature>
<dbReference type="FunFam" id="3.30.420.10:FF:000032">
    <property type="entry name" value="Retrovirus-related Pol polyprotein from transposon 297-like Protein"/>
    <property type="match status" value="1"/>
</dbReference>
<feature type="domain" description="Reverse transcriptase" evidence="11">
    <location>
        <begin position="1"/>
        <end position="82"/>
    </location>
</feature>
<evidence type="ECO:0000256" key="7">
    <source>
        <dbReference type="ARBA" id="ARBA00022801"/>
    </source>
</evidence>
<reference evidence="13" key="1">
    <citation type="submission" date="2025-08" db="UniProtKB">
        <authorList>
            <consortium name="Ensembl"/>
        </authorList>
    </citation>
    <scope>IDENTIFICATION</scope>
</reference>
<evidence type="ECO:0000259" key="11">
    <source>
        <dbReference type="PROSITE" id="PS50878"/>
    </source>
</evidence>
<keyword evidence="4" id="KW-0548">Nucleotidyltransferase</keyword>
<feature type="region of interest" description="Disordered" evidence="10">
    <location>
        <begin position="287"/>
        <end position="319"/>
    </location>
</feature>
<dbReference type="Gene3D" id="3.30.70.270">
    <property type="match status" value="2"/>
</dbReference>
<keyword evidence="6" id="KW-0255">Endonuclease</keyword>